<keyword evidence="5" id="KW-0027">Amidation</keyword>
<evidence type="ECO:0000256" key="3">
    <source>
        <dbReference type="ARBA" id="ARBA00022525"/>
    </source>
</evidence>
<organism evidence="10">
    <name type="scientific">Metopograpsus thukuhar</name>
    <dbReference type="NCBI Taxonomy" id="156081"/>
    <lineage>
        <taxon>Eukaryota</taxon>
        <taxon>Metazoa</taxon>
        <taxon>Ecdysozoa</taxon>
        <taxon>Arthropoda</taxon>
        <taxon>Crustacea</taxon>
        <taxon>Multicrustacea</taxon>
        <taxon>Malacostraca</taxon>
        <taxon>Eumalacostraca</taxon>
        <taxon>Eucarida</taxon>
        <taxon>Decapoda</taxon>
        <taxon>Pleocyemata</taxon>
        <taxon>Brachyura</taxon>
        <taxon>Eubrachyura</taxon>
        <taxon>Grapsoidea</taxon>
        <taxon>Grapsidae</taxon>
        <taxon>Metopograpsus</taxon>
    </lineage>
</organism>
<feature type="chain" id="PRO_5014329111" evidence="9">
    <location>
        <begin position="33"/>
        <end position="142"/>
    </location>
</feature>
<evidence type="ECO:0000256" key="9">
    <source>
        <dbReference type="SAM" id="SignalP"/>
    </source>
</evidence>
<dbReference type="PRINTS" id="PR00548">
    <property type="entry name" value="HYPRGLYCEMC1"/>
</dbReference>
<keyword evidence="6 8" id="KW-1015">Disulfide bond</keyword>
<dbReference type="GO" id="GO:0005184">
    <property type="term" value="F:neuropeptide hormone activity"/>
    <property type="evidence" value="ECO:0007669"/>
    <property type="project" value="InterPro"/>
</dbReference>
<dbReference type="InterPro" id="IPR001166">
    <property type="entry name" value="Hyperglycemic"/>
</dbReference>
<dbReference type="InterPro" id="IPR031098">
    <property type="entry name" value="Crust_neurohorm"/>
</dbReference>
<dbReference type="SUPFAM" id="SSF81778">
    <property type="entry name" value="Crustacean CHH/MIH/GIH neurohormone"/>
    <property type="match status" value="1"/>
</dbReference>
<dbReference type="PRINTS" id="PR00550">
    <property type="entry name" value="HYPRGLYCEMIC"/>
</dbReference>
<accession>A0A2I6QG57</accession>
<keyword evidence="7" id="KW-0527">Neuropeptide</keyword>
<evidence type="ECO:0000313" key="10">
    <source>
        <dbReference type="EMBL" id="AUN35182.1"/>
    </source>
</evidence>
<dbReference type="PROSITE" id="PS01250">
    <property type="entry name" value="CHH_MIH_GIH"/>
    <property type="match status" value="1"/>
</dbReference>
<feature type="signal peptide" evidence="9">
    <location>
        <begin position="1"/>
        <end position="32"/>
    </location>
</feature>
<comment type="subcellular location">
    <subcellularLocation>
        <location evidence="1">Secreted</location>
    </subcellularLocation>
</comment>
<evidence type="ECO:0000256" key="8">
    <source>
        <dbReference type="PIRSR" id="PIRSR631098-51"/>
    </source>
</evidence>
<dbReference type="GO" id="GO:0007218">
    <property type="term" value="P:neuropeptide signaling pathway"/>
    <property type="evidence" value="ECO:0007669"/>
    <property type="project" value="UniProtKB-KW"/>
</dbReference>
<evidence type="ECO:0000256" key="1">
    <source>
        <dbReference type="ARBA" id="ARBA00004613"/>
    </source>
</evidence>
<keyword evidence="9" id="KW-0732">Signal</keyword>
<feature type="disulfide bond" evidence="8">
    <location>
        <begin position="93"/>
        <end position="119"/>
    </location>
</feature>
<dbReference type="EMBL" id="KY284579">
    <property type="protein sequence ID" value="AUN35182.1"/>
    <property type="molecule type" value="mRNA"/>
</dbReference>
<dbReference type="Pfam" id="PF01147">
    <property type="entry name" value="Crust_neurohorm"/>
    <property type="match status" value="1"/>
</dbReference>
<dbReference type="Gene3D" id="1.10.2010.10">
    <property type="entry name" value="Crustacean CHH/MIH/GIH neurohormone"/>
    <property type="match status" value="1"/>
</dbReference>
<proteinExistence type="evidence at transcript level"/>
<keyword evidence="4" id="KW-0372">Hormone</keyword>
<dbReference type="PANTHER" id="PTHR35981:SF2">
    <property type="entry name" value="ION TRANSPORT PEPTIDE, ISOFORM C"/>
    <property type="match status" value="1"/>
</dbReference>
<evidence type="ECO:0000256" key="5">
    <source>
        <dbReference type="ARBA" id="ARBA00022815"/>
    </source>
</evidence>
<dbReference type="AlphaFoldDB" id="A0A2I6QG57"/>
<feature type="disulfide bond" evidence="8">
    <location>
        <begin position="74"/>
        <end position="110"/>
    </location>
</feature>
<dbReference type="InterPro" id="IPR018251">
    <property type="entry name" value="Crust_neurhormone_CS"/>
</dbReference>
<dbReference type="InterPro" id="IPR000346">
    <property type="entry name" value="Hyperglycemic1"/>
</dbReference>
<keyword evidence="3" id="KW-0964">Secreted</keyword>
<reference evidence="10" key="2">
    <citation type="journal article" date="2017" name="Gen. Comp. Endocrinol.">
        <title>Characterization of the neuropeptidome of a Southern Ocean decapod, the Antarctic shrimp Chorismus antarcticus: Focusing on a new decapod ITP-like peptide belonging to the CHH peptide family.</title>
        <authorList>
            <person name="Toullec J.Y."/>
            <person name="Corre E."/>
            <person name="Mandon P."/>
            <person name="Gonzalez-Aravena M."/>
            <person name="Ollivaux C."/>
            <person name="Lee C.Y."/>
        </authorList>
    </citation>
    <scope>NUCLEOTIDE SEQUENCE</scope>
</reference>
<comment type="similarity">
    <text evidence="2">Belongs to the arthropod CHH/MIH/GIH/VIH hormone family.</text>
</comment>
<evidence type="ECO:0000256" key="4">
    <source>
        <dbReference type="ARBA" id="ARBA00022702"/>
    </source>
</evidence>
<feature type="disulfide bond" evidence="8">
    <location>
        <begin position="90"/>
        <end position="106"/>
    </location>
</feature>
<evidence type="ECO:0000256" key="7">
    <source>
        <dbReference type="ARBA" id="ARBA00023320"/>
    </source>
</evidence>
<evidence type="ECO:0000256" key="2">
    <source>
        <dbReference type="ARBA" id="ARBA00005447"/>
    </source>
</evidence>
<dbReference type="GO" id="GO:0005576">
    <property type="term" value="C:extracellular region"/>
    <property type="evidence" value="ECO:0007669"/>
    <property type="project" value="UniProtKB-SubCell"/>
</dbReference>
<dbReference type="PANTHER" id="PTHR35981">
    <property type="entry name" value="ION TRANSPORT PEPTIDE, ISOFORM C"/>
    <property type="match status" value="1"/>
</dbReference>
<reference evidence="10" key="1">
    <citation type="submission" date="2016-12" db="EMBL/GenBank/DDBJ databases">
        <authorList>
            <person name="Song W.-J."/>
            <person name="Kurnit D.M."/>
        </authorList>
    </citation>
    <scope>NUCLEOTIDE SEQUENCE</scope>
</reference>
<name>A0A2I6QG57_9EUCA</name>
<sequence length="142" mass="15820">MPNRIVTLTSAACLTVLVVTLAAILFPSPASAGPIELLDQLPEDASRESTIVTRPEEAKQQHKLTKRSYVDGSCKGVHDRRGWDKLYSMCKDCQNLYRDPVVGKECRRDCFASDTFVMCLKDLYMPVDVDKHLTLATSIRGS</sequence>
<dbReference type="GO" id="GO:0007623">
    <property type="term" value="P:circadian rhythm"/>
    <property type="evidence" value="ECO:0007669"/>
    <property type="project" value="TreeGrafter"/>
</dbReference>
<dbReference type="InterPro" id="IPR035957">
    <property type="entry name" value="Crust_neurohorm_sf"/>
</dbReference>
<protein>
    <submittedName>
        <fullName evidence="10">CHH family peptide 3</fullName>
    </submittedName>
</protein>
<evidence type="ECO:0000256" key="6">
    <source>
        <dbReference type="ARBA" id="ARBA00023157"/>
    </source>
</evidence>